<organism evidence="7 8">
    <name type="scientific">Nocardia cerradoensis</name>
    <dbReference type="NCBI Taxonomy" id="85688"/>
    <lineage>
        <taxon>Bacteria</taxon>
        <taxon>Bacillati</taxon>
        <taxon>Actinomycetota</taxon>
        <taxon>Actinomycetes</taxon>
        <taxon>Mycobacteriales</taxon>
        <taxon>Nocardiaceae</taxon>
        <taxon>Nocardia</taxon>
    </lineage>
</organism>
<dbReference type="InterPro" id="IPR044152">
    <property type="entry name" value="YqjM-like"/>
</dbReference>
<keyword evidence="5 7" id="KW-0560">Oxidoreductase</keyword>
<sequence>MWLMSQGLVDEPGIRLDELFAEFHAGSLRLRNRFAMAPMTRAKSPDGIPNAENIEYYREHAAGGVGLIITEGTYVRGPAAGPIGKVPRFYGDESAAGWRAVVEAVHAEGAAIVPQLWHTGVDRGNEPGFEPETPTVSPSGVDFTGAPVGRALTTGDLDTLVDSYVESALLARELGFDGIELHGAHGYLLDQFFWAATNHRDDDYGGSLRRRAAFPARVVAAVRAAVGPDFPIIYRFSQWKGVDYSARIAESPAELEELLTPLVAAGVDIFHTSLRRHWLPEFTDAADDLSLAGWTKKITGLPVITVGSVGVDSVFRGDTIDETQAQRFTLLREQFDRGEFDVVALGRALLADPEWVNKMRAGRLADITPFR</sequence>
<dbReference type="AlphaFoldDB" id="A0A231H1Z5"/>
<evidence type="ECO:0000256" key="5">
    <source>
        <dbReference type="ARBA" id="ARBA00023002"/>
    </source>
</evidence>
<dbReference type="CDD" id="cd04747">
    <property type="entry name" value="OYE_like_5_FMN"/>
    <property type="match status" value="1"/>
</dbReference>
<dbReference type="InterPro" id="IPR001155">
    <property type="entry name" value="OxRdtase_FMN_N"/>
</dbReference>
<evidence type="ECO:0000256" key="1">
    <source>
        <dbReference type="ARBA" id="ARBA00001917"/>
    </source>
</evidence>
<evidence type="ECO:0000313" key="8">
    <source>
        <dbReference type="Proteomes" id="UP000215506"/>
    </source>
</evidence>
<evidence type="ECO:0000256" key="2">
    <source>
        <dbReference type="ARBA" id="ARBA00022630"/>
    </source>
</evidence>
<dbReference type="Proteomes" id="UP000215506">
    <property type="component" value="Unassembled WGS sequence"/>
</dbReference>
<proteinExistence type="predicted"/>
<feature type="domain" description="NADH:flavin oxidoreductase/NADH oxidase N-terminal" evidence="6">
    <location>
        <begin position="18"/>
        <end position="363"/>
    </location>
</feature>
<keyword evidence="2" id="KW-0285">Flavoprotein</keyword>
<keyword evidence="4" id="KW-0521">NADP</keyword>
<dbReference type="EMBL" id="NGAF01000012">
    <property type="protein sequence ID" value="OXR42852.1"/>
    <property type="molecule type" value="Genomic_DNA"/>
</dbReference>
<name>A0A231H1Z5_9NOCA</name>
<dbReference type="Gene3D" id="3.20.20.70">
    <property type="entry name" value="Aldolase class I"/>
    <property type="match status" value="1"/>
</dbReference>
<evidence type="ECO:0000256" key="4">
    <source>
        <dbReference type="ARBA" id="ARBA00022857"/>
    </source>
</evidence>
<comment type="cofactor">
    <cofactor evidence="1">
        <name>FMN</name>
        <dbReference type="ChEBI" id="CHEBI:58210"/>
    </cofactor>
</comment>
<evidence type="ECO:0000259" key="6">
    <source>
        <dbReference type="Pfam" id="PF00724"/>
    </source>
</evidence>
<keyword evidence="8" id="KW-1185">Reference proteome</keyword>
<dbReference type="InterPro" id="IPR013785">
    <property type="entry name" value="Aldolase_TIM"/>
</dbReference>
<comment type="caution">
    <text evidence="7">The sequence shown here is derived from an EMBL/GenBank/DDBJ whole genome shotgun (WGS) entry which is preliminary data.</text>
</comment>
<evidence type="ECO:0000313" key="7">
    <source>
        <dbReference type="EMBL" id="OXR42852.1"/>
    </source>
</evidence>
<dbReference type="SUPFAM" id="SSF51395">
    <property type="entry name" value="FMN-linked oxidoreductases"/>
    <property type="match status" value="1"/>
</dbReference>
<dbReference type="EC" id="1.-.-.-" evidence="7"/>
<protein>
    <submittedName>
        <fullName evidence="7">NADH oxidase</fullName>
        <ecNumber evidence="7">1.-.-.-</ecNumber>
    </submittedName>
</protein>
<evidence type="ECO:0000256" key="3">
    <source>
        <dbReference type="ARBA" id="ARBA00022643"/>
    </source>
</evidence>
<dbReference type="GO" id="GO:0003959">
    <property type="term" value="F:NADPH dehydrogenase activity"/>
    <property type="evidence" value="ECO:0007669"/>
    <property type="project" value="InterPro"/>
</dbReference>
<reference evidence="7 8" key="1">
    <citation type="submission" date="2017-07" db="EMBL/GenBank/DDBJ databases">
        <title>First draft Genome Sequence of Nocardia cerradoensis isolated from human infection.</title>
        <authorList>
            <person name="Carrasco G."/>
        </authorList>
    </citation>
    <scope>NUCLEOTIDE SEQUENCE [LARGE SCALE GENOMIC DNA]</scope>
    <source>
        <strain evidence="7 8">CNM20130759</strain>
    </source>
</reference>
<dbReference type="GO" id="GO:0010181">
    <property type="term" value="F:FMN binding"/>
    <property type="evidence" value="ECO:0007669"/>
    <property type="project" value="InterPro"/>
</dbReference>
<dbReference type="FunFam" id="3.20.20.70:FF:000262">
    <property type="entry name" value="NADH:flavin oxidoreductase"/>
    <property type="match status" value="1"/>
</dbReference>
<dbReference type="PANTHER" id="PTHR43303:SF4">
    <property type="entry name" value="NADPH DEHYDROGENASE C23G7.10C-RELATED"/>
    <property type="match status" value="1"/>
</dbReference>
<dbReference type="GO" id="GO:0050661">
    <property type="term" value="F:NADP binding"/>
    <property type="evidence" value="ECO:0007669"/>
    <property type="project" value="InterPro"/>
</dbReference>
<dbReference type="Pfam" id="PF00724">
    <property type="entry name" value="Oxidored_FMN"/>
    <property type="match status" value="1"/>
</dbReference>
<gene>
    <name evidence="7" type="ORF">B7C42_05190</name>
</gene>
<keyword evidence="3" id="KW-0288">FMN</keyword>
<accession>A0A231H1Z5</accession>
<dbReference type="PANTHER" id="PTHR43303">
    <property type="entry name" value="NADPH DEHYDROGENASE C23G7.10C-RELATED"/>
    <property type="match status" value="1"/>
</dbReference>